<feature type="domain" description="Fumarylacetoacetase-like C-terminal" evidence="2">
    <location>
        <begin position="93"/>
        <end position="259"/>
    </location>
</feature>
<dbReference type="RefSeq" id="WP_303549807.1">
    <property type="nucleotide sequence ID" value="NZ_JAUOPG010000004.1"/>
</dbReference>
<dbReference type="GO" id="GO:0016787">
    <property type="term" value="F:hydrolase activity"/>
    <property type="evidence" value="ECO:0007669"/>
    <property type="project" value="UniProtKB-KW"/>
</dbReference>
<dbReference type="GO" id="GO:0005737">
    <property type="term" value="C:cytoplasm"/>
    <property type="evidence" value="ECO:0007669"/>
    <property type="project" value="TreeGrafter"/>
</dbReference>
<sequence length="264" mass="28920">MSKNVQKLADALVMAQQTGQVVNYQQACELTPASDEEAYQVQALVAEKLGWFASEERFIWKTGGTLQNPSAARVRHEALVYATEKEGEGHVRHVLHERNAHDFTSIEIEVAITLARSIKSDSSIETLEAAIDNVYLSVEVCDQRVERWADLPASIRLADQQMNRAIILVGKPTKGWRDSFVNPYMSITVNQQAIALGEGTHPLGHPLALLPWLNGLSETLYSRGLEAGDTVTTGTWFGLQVLAGGDEVVASIDGLGEVRLSLEP</sequence>
<name>A0AAW7XKS7_9GAMM</name>
<evidence type="ECO:0000313" key="4">
    <source>
        <dbReference type="Proteomes" id="UP001169862"/>
    </source>
</evidence>
<keyword evidence="3" id="KW-0378">Hydrolase</keyword>
<dbReference type="AlphaFoldDB" id="A0AAW7XKS7"/>
<dbReference type="GO" id="GO:0008684">
    <property type="term" value="F:2-oxopent-4-enoate hydratase activity"/>
    <property type="evidence" value="ECO:0007669"/>
    <property type="project" value="TreeGrafter"/>
</dbReference>
<evidence type="ECO:0000313" key="3">
    <source>
        <dbReference type="EMBL" id="MDO6453533.1"/>
    </source>
</evidence>
<dbReference type="SUPFAM" id="SSF56529">
    <property type="entry name" value="FAH"/>
    <property type="match status" value="1"/>
</dbReference>
<proteinExistence type="predicted"/>
<organism evidence="3 4">
    <name type="scientific">Neptunomonas phycophila</name>
    <dbReference type="NCBI Taxonomy" id="1572645"/>
    <lineage>
        <taxon>Bacteria</taxon>
        <taxon>Pseudomonadati</taxon>
        <taxon>Pseudomonadota</taxon>
        <taxon>Gammaproteobacteria</taxon>
        <taxon>Oceanospirillales</taxon>
        <taxon>Oceanospirillaceae</taxon>
        <taxon>Neptunomonas</taxon>
    </lineage>
</organism>
<dbReference type="Proteomes" id="UP001169862">
    <property type="component" value="Unassembled WGS sequence"/>
</dbReference>
<comment type="caution">
    <text evidence="3">The sequence shown here is derived from an EMBL/GenBank/DDBJ whole genome shotgun (WGS) entry which is preliminary data.</text>
</comment>
<dbReference type="Gene3D" id="3.90.850.10">
    <property type="entry name" value="Fumarylacetoacetase-like, C-terminal domain"/>
    <property type="match status" value="1"/>
</dbReference>
<evidence type="ECO:0000256" key="1">
    <source>
        <dbReference type="ARBA" id="ARBA00023239"/>
    </source>
</evidence>
<dbReference type="Pfam" id="PF01557">
    <property type="entry name" value="FAA_hydrolase"/>
    <property type="match status" value="1"/>
</dbReference>
<dbReference type="InterPro" id="IPR011234">
    <property type="entry name" value="Fumarylacetoacetase-like_C"/>
</dbReference>
<keyword evidence="1" id="KW-0456">Lyase</keyword>
<dbReference type="InterPro" id="IPR050772">
    <property type="entry name" value="Hydratase-Decarb/MhpD_sf"/>
</dbReference>
<protein>
    <submittedName>
        <fullName evidence="3">Fumarylacetoacetate hydrolase family protein</fullName>
    </submittedName>
</protein>
<reference evidence="3" key="1">
    <citation type="submission" date="2023-07" db="EMBL/GenBank/DDBJ databases">
        <title>Genome content predicts the carbon catabolic preferences of heterotrophic bacteria.</title>
        <authorList>
            <person name="Gralka M."/>
        </authorList>
    </citation>
    <scope>NUCLEOTIDE SEQUENCE</scope>
    <source>
        <strain evidence="3">I2M16</strain>
    </source>
</reference>
<dbReference type="PANTHER" id="PTHR30143:SF0">
    <property type="entry name" value="2-KETO-4-PENTENOATE HYDRATASE"/>
    <property type="match status" value="1"/>
</dbReference>
<accession>A0AAW7XKS7</accession>
<evidence type="ECO:0000259" key="2">
    <source>
        <dbReference type="Pfam" id="PF01557"/>
    </source>
</evidence>
<dbReference type="InterPro" id="IPR036663">
    <property type="entry name" value="Fumarylacetoacetase_C_sf"/>
</dbReference>
<dbReference type="PANTHER" id="PTHR30143">
    <property type="entry name" value="ACID HYDRATASE"/>
    <property type="match status" value="1"/>
</dbReference>
<dbReference type="EMBL" id="JAUOPG010000004">
    <property type="protein sequence ID" value="MDO6453533.1"/>
    <property type="molecule type" value="Genomic_DNA"/>
</dbReference>
<gene>
    <name evidence="3" type="ORF">Q4490_08145</name>
</gene>